<keyword evidence="3" id="KW-1185">Reference proteome</keyword>
<feature type="signal peptide" evidence="1">
    <location>
        <begin position="1"/>
        <end position="23"/>
    </location>
</feature>
<dbReference type="SUPFAM" id="SSF50965">
    <property type="entry name" value="Galactose oxidase, central domain"/>
    <property type="match status" value="1"/>
</dbReference>
<proteinExistence type="predicted"/>
<organism evidence="2 3">
    <name type="scientific">Stigmatella aurantiaca</name>
    <dbReference type="NCBI Taxonomy" id="41"/>
    <lineage>
        <taxon>Bacteria</taxon>
        <taxon>Pseudomonadati</taxon>
        <taxon>Myxococcota</taxon>
        <taxon>Myxococcia</taxon>
        <taxon>Myxococcales</taxon>
        <taxon>Cystobacterineae</taxon>
        <taxon>Archangiaceae</taxon>
        <taxon>Stigmatella</taxon>
    </lineage>
</organism>
<evidence type="ECO:0000313" key="2">
    <source>
        <dbReference type="EMBL" id="SEK78497.1"/>
    </source>
</evidence>
<accession>A0A1H7JXJ4</accession>
<protein>
    <submittedName>
        <fullName evidence="2">Uncharacterized protein</fullName>
    </submittedName>
</protein>
<feature type="chain" id="PRO_5010340127" evidence="1">
    <location>
        <begin position="24"/>
        <end position="550"/>
    </location>
</feature>
<evidence type="ECO:0000256" key="1">
    <source>
        <dbReference type="SAM" id="SignalP"/>
    </source>
</evidence>
<name>A0A1H7JXJ4_STIAU</name>
<sequence length="550" mass="58693">MMNMPWKWFAAAAALAFAPVSFAQTPPQYTIDLNSITVPSLPGLHSFVHAQGSPAVSSRWLLIGGRTNGLHEFTHSSDGGTVPPKNAFPPSQANRTLWVVDPVTKQAWQAPLPSTPAIADALGTTNASAVQDGNTLYVIGGYGLNSTTQQMTTFPALTSIQVDQTINAIVAGQPFTQYLQQTSTYYDCPAAGMAAYTPCFNTASSKCKPGPGWAACQQQAQTDCLEVQKKATAACGQAVQKGAVKGLPTDTGYYAKVAGGGMQKVGNVFWLVFGQDFEGLYSVNEGDYGKWPVSQVYTERFTAMWFGMLQNKLTAAVLNVIPSDPNSNQFHRRDLNVLSVLDSDGTTPLVAAYGGVFVPGENTGYQQPIYLKGGANPMTATPVLDPYAQMMSQYECATLRMFDANAKAMTTAFFGGISLYYLNPQTKKLSLDSGLPFINTLSVLTRNADGSHTEFVRSAPMAGYLGSNALFIPNPTVARTSGGIIALNPLTQKTLAGWFYGGIQANAPQNGTSTASSAVYEVWLTPGSPPANYWLPAVPPSLTSIKQVRE</sequence>
<gene>
    <name evidence="2" type="ORF">SAMN05444354_102337</name>
</gene>
<reference evidence="3" key="1">
    <citation type="submission" date="2016-10" db="EMBL/GenBank/DDBJ databases">
        <authorList>
            <person name="Varghese N."/>
            <person name="Submissions S."/>
        </authorList>
    </citation>
    <scope>NUCLEOTIDE SEQUENCE [LARGE SCALE GENOMIC DNA]</scope>
    <source>
        <strain evidence="3">DSM 17044</strain>
    </source>
</reference>
<dbReference type="AlphaFoldDB" id="A0A1H7JXJ4"/>
<evidence type="ECO:0000313" key="3">
    <source>
        <dbReference type="Proteomes" id="UP000182719"/>
    </source>
</evidence>
<dbReference type="Proteomes" id="UP000182719">
    <property type="component" value="Unassembled WGS sequence"/>
</dbReference>
<keyword evidence="1" id="KW-0732">Signal</keyword>
<dbReference type="RefSeq" id="WP_075005474.1">
    <property type="nucleotide sequence ID" value="NZ_FOAP01000002.1"/>
</dbReference>
<dbReference type="InterPro" id="IPR011043">
    <property type="entry name" value="Gal_Oxase/kelch_b-propeller"/>
</dbReference>
<dbReference type="EMBL" id="FOAP01000002">
    <property type="protein sequence ID" value="SEK78497.1"/>
    <property type="molecule type" value="Genomic_DNA"/>
</dbReference>
<dbReference type="OrthoDB" id="5526825at2"/>